<dbReference type="Proteomes" id="UP001165186">
    <property type="component" value="Unassembled WGS sequence"/>
</dbReference>
<comment type="caution">
    <text evidence="1">The sequence shown here is derived from an EMBL/GenBank/DDBJ whole genome shotgun (WGS) entry which is preliminary data.</text>
</comment>
<keyword evidence="2" id="KW-1185">Reference proteome</keyword>
<gene>
    <name evidence="1" type="primary">g3970</name>
    <name evidence="1" type="ORF">NpPPO83_00003970</name>
</gene>
<name>A0ACB5SAY4_9PEZI</name>
<sequence length="417" mass="43858">MASVNCGTTSDPRFCLAALDPETLEPLGQWEPTDRNVVSNYWQIIDNRISVPTQEGFIVELERSGNSFNVIREIDVSGHLPQGSILAQVGYTGDGNLWFAATPVPLLGLDGTNTTTIGYAAADDSLHAISIVDELFENAFAVNGNSIYVVTGPAGPKDTPNANGQFYAFQAGATDGVTVVYNETYSAGSGFKPGGLSRGSGASVGLLGQKYVAITDNADVQVNLVVYRQAEEAALAGSAFACSIPLFQPNASGNEAGLTTHFDGSTYSALIINSYGSRTFLDQSSSDINGPQNNNSAASPGITRINVSDDGTCSLAWDLPIVGTMTTLSTETGILYAYLQDMDLAVKGEYVYYFAAIDWATGEEMWRAKAGAGGVFNPGISHVQLGPNGRLYQGVAGGVAWVEDAPTAASVLRYLGF</sequence>
<reference evidence="1" key="1">
    <citation type="submission" date="2024-09" db="EMBL/GenBank/DDBJ databases">
        <title>Draft Genome Sequences of Neofusicoccum parvum.</title>
        <authorList>
            <person name="Ashida A."/>
            <person name="Camagna M."/>
            <person name="Tanaka A."/>
            <person name="Takemoto D."/>
        </authorList>
    </citation>
    <scope>NUCLEOTIDE SEQUENCE</scope>
    <source>
        <strain evidence="1">PPO83</strain>
    </source>
</reference>
<organism evidence="1 2">
    <name type="scientific">Neofusicoccum parvum</name>
    <dbReference type="NCBI Taxonomy" id="310453"/>
    <lineage>
        <taxon>Eukaryota</taxon>
        <taxon>Fungi</taxon>
        <taxon>Dikarya</taxon>
        <taxon>Ascomycota</taxon>
        <taxon>Pezizomycotina</taxon>
        <taxon>Dothideomycetes</taxon>
        <taxon>Dothideomycetes incertae sedis</taxon>
        <taxon>Botryosphaeriales</taxon>
        <taxon>Botryosphaeriaceae</taxon>
        <taxon>Neofusicoccum</taxon>
    </lineage>
</organism>
<protein>
    <submittedName>
        <fullName evidence="1">Uncharacterized protein</fullName>
    </submittedName>
</protein>
<accession>A0ACB5SAY4</accession>
<evidence type="ECO:0000313" key="1">
    <source>
        <dbReference type="EMBL" id="GME33070.1"/>
    </source>
</evidence>
<dbReference type="EMBL" id="BSXG01000063">
    <property type="protein sequence ID" value="GME33070.1"/>
    <property type="molecule type" value="Genomic_DNA"/>
</dbReference>
<proteinExistence type="predicted"/>
<evidence type="ECO:0000313" key="2">
    <source>
        <dbReference type="Proteomes" id="UP001165186"/>
    </source>
</evidence>